<protein>
    <submittedName>
        <fullName evidence="2">Amidohydrolase family protein</fullName>
    </submittedName>
</protein>
<evidence type="ECO:0000313" key="2">
    <source>
        <dbReference type="EMBL" id="MFC5369035.1"/>
    </source>
</evidence>
<dbReference type="InterPro" id="IPR032466">
    <property type="entry name" value="Metal_Hydrolase"/>
</dbReference>
<reference evidence="2 3" key="1">
    <citation type="journal article" date="2019" name="Int. J. Syst. Evol. Microbiol.">
        <title>The Global Catalogue of Microorganisms (GCM) 10K type strain sequencing project: providing services to taxonomists for standard genome sequencing and annotation.</title>
        <authorList>
            <consortium name="The Broad Institute Genomics Platform"/>
            <consortium name="The Broad Institute Genome Sequencing Center for Infectious Disease"/>
            <person name="Wu L."/>
            <person name="Ma J."/>
        </authorList>
    </citation>
    <scope>NUCLEOTIDE SEQUENCE [LARGE SCALE GENOMIC DNA]</scope>
    <source>
        <strain evidence="2 3">CGMCC 1.12237</strain>
    </source>
</reference>
<dbReference type="InterPro" id="IPR011059">
    <property type="entry name" value="Metal-dep_hydrolase_composite"/>
</dbReference>
<dbReference type="AlphaFoldDB" id="A0ABD5RG41"/>
<dbReference type="RefSeq" id="WP_227231092.1">
    <property type="nucleotide sequence ID" value="NZ_JAJCVJ010000003.1"/>
</dbReference>
<sequence length="411" mass="44096">MPDQTIVACGTLIDGVADEPMSDAAVVVEDDRIRAVTTLEDAPDDAEVIDHSDEVVVPGLIDAHLHLKGWPSMDQSDYLSYDVAAGAARATVHLRRLLEAGFTTVRDVDSRTALGLRTAVEEGSIPGPRIHTSHRAIYQTGGHGDAHYLPYEWVDQYNPYDPALCDGADECRKEARKRIREGVDLIKIGTTGGVLSEKDHPEQAQMTDDEIAAVTQEAHRVGIPVAAHAQGATGIKNALRNGVDTIEHGIYIDREGIEMLVDTDGVLVPTLAIVDRICEVGADHGIPEFGLVKAREAREAHFDAVRRAYDAGATIALGTDFVGPDLVPHGENAMEAVLYVEECGMTPIDALKTATSEAAKTLKQQDVGAVEPGRYADLVALDRDPTEDITALRNSITAVYKGGDRVDTGAT</sequence>
<comment type="caution">
    <text evidence="2">The sequence shown here is derived from an EMBL/GenBank/DDBJ whole genome shotgun (WGS) entry which is preliminary data.</text>
</comment>
<name>A0ABD5RG41_9EURY</name>
<keyword evidence="3" id="KW-1185">Reference proteome</keyword>
<dbReference type="PANTHER" id="PTHR43135:SF3">
    <property type="entry name" value="ALPHA-D-RIBOSE 1-METHYLPHOSPHONATE 5-TRIPHOSPHATE DIPHOSPHATASE"/>
    <property type="match status" value="1"/>
</dbReference>
<dbReference type="SUPFAM" id="SSF51338">
    <property type="entry name" value="Composite domain of metallo-dependent hydrolases"/>
    <property type="match status" value="1"/>
</dbReference>
<dbReference type="Gene3D" id="2.30.40.10">
    <property type="entry name" value="Urease, subunit C, domain 1"/>
    <property type="match status" value="1"/>
</dbReference>
<accession>A0ABD5RG41</accession>
<dbReference type="EMBL" id="JBHSKX010000004">
    <property type="protein sequence ID" value="MFC5369035.1"/>
    <property type="molecule type" value="Genomic_DNA"/>
</dbReference>
<dbReference type="CDD" id="cd01299">
    <property type="entry name" value="Met_dep_hydrolase_A"/>
    <property type="match status" value="1"/>
</dbReference>
<dbReference type="Proteomes" id="UP001596201">
    <property type="component" value="Unassembled WGS sequence"/>
</dbReference>
<organism evidence="2 3">
    <name type="scientific">Salinirubrum litoreum</name>
    <dbReference type="NCBI Taxonomy" id="1126234"/>
    <lineage>
        <taxon>Archaea</taxon>
        <taxon>Methanobacteriati</taxon>
        <taxon>Methanobacteriota</taxon>
        <taxon>Stenosarchaea group</taxon>
        <taxon>Halobacteria</taxon>
        <taxon>Halobacteriales</taxon>
        <taxon>Haloferacaceae</taxon>
        <taxon>Salinirubrum</taxon>
    </lineage>
</organism>
<dbReference type="InterPro" id="IPR051781">
    <property type="entry name" value="Metallo-dep_Hydrolase"/>
</dbReference>
<evidence type="ECO:0000259" key="1">
    <source>
        <dbReference type="Pfam" id="PF01979"/>
    </source>
</evidence>
<proteinExistence type="predicted"/>
<dbReference type="Gene3D" id="3.20.20.140">
    <property type="entry name" value="Metal-dependent hydrolases"/>
    <property type="match status" value="1"/>
</dbReference>
<dbReference type="Pfam" id="PF01979">
    <property type="entry name" value="Amidohydro_1"/>
    <property type="match status" value="1"/>
</dbReference>
<dbReference type="SUPFAM" id="SSF51556">
    <property type="entry name" value="Metallo-dependent hydrolases"/>
    <property type="match status" value="1"/>
</dbReference>
<dbReference type="PANTHER" id="PTHR43135">
    <property type="entry name" value="ALPHA-D-RIBOSE 1-METHYLPHOSPHONATE 5-TRIPHOSPHATE DIPHOSPHATASE"/>
    <property type="match status" value="1"/>
</dbReference>
<evidence type="ECO:0000313" key="3">
    <source>
        <dbReference type="Proteomes" id="UP001596201"/>
    </source>
</evidence>
<feature type="domain" description="Amidohydrolase-related" evidence="1">
    <location>
        <begin position="55"/>
        <end position="406"/>
    </location>
</feature>
<dbReference type="InterPro" id="IPR057744">
    <property type="entry name" value="OTAase-like"/>
</dbReference>
<gene>
    <name evidence="2" type="ORF">ACFPJ5_19075</name>
</gene>
<dbReference type="InterPro" id="IPR006680">
    <property type="entry name" value="Amidohydro-rel"/>
</dbReference>